<proteinExistence type="inferred from homology"/>
<dbReference type="Pfam" id="PF10312">
    <property type="entry name" value="Cactin_mid"/>
    <property type="match status" value="1"/>
</dbReference>
<dbReference type="EMBL" id="GGLE01003469">
    <property type="protein sequence ID" value="MBY07595.1"/>
    <property type="molecule type" value="Transcribed_RNA"/>
</dbReference>
<feature type="compositionally biased region" description="Basic residues" evidence="4">
    <location>
        <begin position="47"/>
        <end position="58"/>
    </location>
</feature>
<evidence type="ECO:0000256" key="4">
    <source>
        <dbReference type="SAM" id="MobiDB-lite"/>
    </source>
</evidence>
<evidence type="ECO:0000313" key="7">
    <source>
        <dbReference type="EMBL" id="MBY07595.1"/>
    </source>
</evidence>
<name>A0A2R5LDU7_9ACAR</name>
<feature type="compositionally biased region" description="Basic and acidic residues" evidence="4">
    <location>
        <begin position="88"/>
        <end position="116"/>
    </location>
</feature>
<keyword evidence="3" id="KW-0175">Coiled coil</keyword>
<organism evidence="7">
    <name type="scientific">Ornithodoros turicata</name>
    <dbReference type="NCBI Taxonomy" id="34597"/>
    <lineage>
        <taxon>Eukaryota</taxon>
        <taxon>Metazoa</taxon>
        <taxon>Ecdysozoa</taxon>
        <taxon>Arthropoda</taxon>
        <taxon>Chelicerata</taxon>
        <taxon>Arachnida</taxon>
        <taxon>Acari</taxon>
        <taxon>Parasitiformes</taxon>
        <taxon>Ixodida</taxon>
        <taxon>Ixodoidea</taxon>
        <taxon>Argasidae</taxon>
        <taxon>Ornithodorinae</taxon>
        <taxon>Ornithodoros</taxon>
    </lineage>
</organism>
<dbReference type="InterPro" id="IPR018816">
    <property type="entry name" value="Cactin_central"/>
</dbReference>
<feature type="coiled-coil region" evidence="3">
    <location>
        <begin position="184"/>
        <end position="228"/>
    </location>
</feature>
<evidence type="ECO:0000256" key="2">
    <source>
        <dbReference type="ARBA" id="ARBA00034534"/>
    </source>
</evidence>
<protein>
    <recommendedName>
        <fullName evidence="2">Splicing factor Cactin</fullName>
    </recommendedName>
</protein>
<evidence type="ECO:0000259" key="5">
    <source>
        <dbReference type="Pfam" id="PF09732"/>
    </source>
</evidence>
<feature type="compositionally biased region" description="Basic and acidic residues" evidence="4">
    <location>
        <begin position="15"/>
        <end position="30"/>
    </location>
</feature>
<feature type="domain" description="Splicing factor cactin central" evidence="6">
    <location>
        <begin position="220"/>
        <end position="409"/>
    </location>
</feature>
<feature type="compositionally biased region" description="Low complexity" evidence="4">
    <location>
        <begin position="59"/>
        <end position="72"/>
    </location>
</feature>
<sequence>MGSSKHKHRSRSGSRTREHRKEDRDKEYKRSHGKHKKHSRDSSREHTKVHHSRRRRSPSRSSTDSSSSSSSSGHHRLAKSVDAALIQELERERQRLKLEKKKAKEAMKATETPEQKRLRRLAKKEAKERKRKAEMGWDEEYLGYTNTDNPFGDANLLKTFKWEKKFEKEGLKHAPEEELELRNKLKLEENRRELEKVKQRRLEREREREQREEELTRIQREKEAAQFEEWEKQEDIFHLQQAKLRSKIRIDDGRAKPIDLLARYISAEEEDFGVEMLEPYIYLNGLTTQDLEDLQEDIKVYMELESSRNLNYWRDIQIIVEEELRKLRRLDTSSIENQIGERREGINSSVSTEVVEVFKGKTPSQLQALYQQIEKKIHSKEEGLDVPYWETLLSRLKAHMARARLRERHQENLRHKLYQLKQEQGVESGPLFPCVKQEAEFPGESEPIAQPGPSRQEVVPDSIAVKQSPDSESEDSEDTEEKKDEEPMEEPEDPIQKCEEEYRTGGYSPKLLRPEDLEPATILIDTVEDNERLEYARRQLIGTGKVQDMVTQEERAFEVEARKGMDNDEASFSVESPVDKTYLWSDKYRPRKPRYFNRVHTGFEWNKYNQTHYDMDNPPPKIVQGYKFNIFYPDLIDKQKTPEYFLTPIEGNKDFSILRFHAGPPYEDIAFKIVNREWEYSYKRGFRCQFHNNIFQLWFHFKRYRYRR</sequence>
<dbReference type="GO" id="GO:0005737">
    <property type="term" value="C:cytoplasm"/>
    <property type="evidence" value="ECO:0007669"/>
    <property type="project" value="TreeGrafter"/>
</dbReference>
<feature type="region of interest" description="Disordered" evidence="4">
    <location>
        <begin position="439"/>
        <end position="500"/>
    </location>
</feature>
<dbReference type="Pfam" id="PF09732">
    <property type="entry name" value="CactinC_cactus"/>
    <property type="match status" value="1"/>
</dbReference>
<evidence type="ECO:0000256" key="1">
    <source>
        <dbReference type="ARBA" id="ARBA00006895"/>
    </source>
</evidence>
<feature type="region of interest" description="Disordered" evidence="4">
    <location>
        <begin position="1"/>
        <end position="131"/>
    </location>
</feature>
<reference evidence="7" key="1">
    <citation type="submission" date="2018-03" db="EMBL/GenBank/DDBJ databases">
        <title>The relapsing fever spirochete Borrelia turicatae persists in the highly oxidative environment of its soft-bodied tick vector.</title>
        <authorList>
            <person name="Bourret T.J."/>
            <person name="Boyle W.K."/>
            <person name="Valenzuela J.G."/>
            <person name="Oliveira F."/>
            <person name="Lopez J.E."/>
        </authorList>
    </citation>
    <scope>NUCLEOTIDE SEQUENCE</scope>
    <source>
        <strain evidence="7">Kansas strain/isolate</strain>
        <tissue evidence="7">Salivary glands</tissue>
    </source>
</reference>
<evidence type="ECO:0000256" key="3">
    <source>
        <dbReference type="SAM" id="Coils"/>
    </source>
</evidence>
<feature type="domain" description="Splicing factor Cactin C-terminal" evidence="5">
    <location>
        <begin position="584"/>
        <end position="708"/>
    </location>
</feature>
<dbReference type="SMART" id="SM01050">
    <property type="entry name" value="CactinC_cactus"/>
    <property type="match status" value="1"/>
</dbReference>
<comment type="similarity">
    <text evidence="1">Belongs to the CACTIN family.</text>
</comment>
<dbReference type="PANTHER" id="PTHR21737:SF4">
    <property type="entry name" value="SPLICING FACTOR CACTIN"/>
    <property type="match status" value="1"/>
</dbReference>
<dbReference type="GO" id="GO:0045292">
    <property type="term" value="P:mRNA cis splicing, via spliceosome"/>
    <property type="evidence" value="ECO:0007669"/>
    <property type="project" value="TreeGrafter"/>
</dbReference>
<dbReference type="GO" id="GO:0005681">
    <property type="term" value="C:spliceosomal complex"/>
    <property type="evidence" value="ECO:0007669"/>
    <property type="project" value="TreeGrafter"/>
</dbReference>
<evidence type="ECO:0000259" key="6">
    <source>
        <dbReference type="Pfam" id="PF10312"/>
    </source>
</evidence>
<accession>A0A2R5LDU7</accession>
<feature type="compositionally biased region" description="Basic residues" evidence="4">
    <location>
        <begin position="1"/>
        <end position="14"/>
    </location>
</feature>
<dbReference type="InterPro" id="IPR019134">
    <property type="entry name" value="Cactin_C"/>
</dbReference>
<dbReference type="PANTHER" id="PTHR21737">
    <property type="entry name" value="POLYGLUTAMINE BINDING PROTEIN 1/MARVEL MEMBRANE-ASSOCIATING DOMAIN CONTAINING 3"/>
    <property type="match status" value="1"/>
</dbReference>
<dbReference type="AlphaFoldDB" id="A0A2R5LDU7"/>